<comment type="domain">
    <text evidence="9">The HXXXXD motif is essential for acyltransferase activity and may constitute the binding site for the phosphate moiety of the glycerol-3-phosphate.</text>
</comment>
<dbReference type="SUPFAM" id="SSF69593">
    <property type="entry name" value="Glycerol-3-phosphate (1)-acyltransferase"/>
    <property type="match status" value="1"/>
</dbReference>
<evidence type="ECO:0000256" key="4">
    <source>
        <dbReference type="ARBA" id="ARBA00008655"/>
    </source>
</evidence>
<sequence>MSGCPTTWVGDYLLKPLCPVAKFVFVNLFKVSVYGRENIPPKGPYIVASNHRSHLDPPVLNSVFPEPLLFLAKEELFKPPFGWLIRHMRTVPVKRGSGDVDTLEMSLEFLRKGCKLAIFPEGTRAKPGEFLRPKPGVGLLAVKSGVPVIPVLVEGTDRVFPRGSKFPKPGHPIKVRIGKPKVYTGYEDNLKGYRRAALDIMEDIRKLLPHPS</sequence>
<gene>
    <name evidence="11" type="ORF">BCF55_0865</name>
</gene>
<dbReference type="Pfam" id="PF01553">
    <property type="entry name" value="Acyltransferase"/>
    <property type="match status" value="1"/>
</dbReference>
<dbReference type="InterPro" id="IPR002123">
    <property type="entry name" value="Plipid/glycerol_acylTrfase"/>
</dbReference>
<keyword evidence="7 9" id="KW-0808">Transferase</keyword>
<dbReference type="NCBIfam" id="TIGR00530">
    <property type="entry name" value="AGP_acyltrn"/>
    <property type="match status" value="1"/>
</dbReference>
<evidence type="ECO:0000256" key="9">
    <source>
        <dbReference type="RuleBase" id="RU361267"/>
    </source>
</evidence>
<dbReference type="RefSeq" id="WP_121010481.1">
    <property type="nucleotide sequence ID" value="NZ_RCCJ01000001.1"/>
</dbReference>
<evidence type="ECO:0000313" key="11">
    <source>
        <dbReference type="EMBL" id="RLJ70589.1"/>
    </source>
</evidence>
<dbReference type="PANTHER" id="PTHR10434:SF40">
    <property type="entry name" value="1-ACYL-SN-GLYCEROL-3-PHOSPHATE ACYLTRANSFERASE"/>
    <property type="match status" value="1"/>
</dbReference>
<comment type="caution">
    <text evidence="11">The sequence shown here is derived from an EMBL/GenBank/DDBJ whole genome shotgun (WGS) entry which is preliminary data.</text>
</comment>
<dbReference type="GO" id="GO:0003841">
    <property type="term" value="F:1-acylglycerol-3-phosphate O-acyltransferase activity"/>
    <property type="evidence" value="ECO:0007669"/>
    <property type="project" value="UniProtKB-UniRule"/>
</dbReference>
<evidence type="ECO:0000313" key="12">
    <source>
        <dbReference type="Proteomes" id="UP000267841"/>
    </source>
</evidence>
<evidence type="ECO:0000259" key="10">
    <source>
        <dbReference type="SMART" id="SM00563"/>
    </source>
</evidence>
<evidence type="ECO:0000256" key="2">
    <source>
        <dbReference type="ARBA" id="ARBA00004728"/>
    </source>
</evidence>
<dbReference type="GO" id="GO:0006654">
    <property type="term" value="P:phosphatidic acid biosynthetic process"/>
    <property type="evidence" value="ECO:0007669"/>
    <property type="project" value="TreeGrafter"/>
</dbReference>
<keyword evidence="9" id="KW-0594">Phospholipid biosynthesis</keyword>
<dbReference type="InterPro" id="IPR004552">
    <property type="entry name" value="AGP_acyltrans"/>
</dbReference>
<comment type="catalytic activity">
    <reaction evidence="1 9">
        <text>a 1-acyl-sn-glycero-3-phosphate + an acyl-CoA = a 1,2-diacyl-sn-glycero-3-phosphate + CoA</text>
        <dbReference type="Rhea" id="RHEA:19709"/>
        <dbReference type="ChEBI" id="CHEBI:57287"/>
        <dbReference type="ChEBI" id="CHEBI:57970"/>
        <dbReference type="ChEBI" id="CHEBI:58342"/>
        <dbReference type="ChEBI" id="CHEBI:58608"/>
        <dbReference type="EC" id="2.3.1.51"/>
    </reaction>
</comment>
<dbReference type="OrthoDB" id="9803035at2"/>
<name>A0A497XR16_9AQUI</name>
<evidence type="ECO:0000256" key="6">
    <source>
        <dbReference type="ARBA" id="ARBA00016139"/>
    </source>
</evidence>
<dbReference type="Proteomes" id="UP000267841">
    <property type="component" value="Unassembled WGS sequence"/>
</dbReference>
<dbReference type="GO" id="GO:0016020">
    <property type="term" value="C:membrane"/>
    <property type="evidence" value="ECO:0007669"/>
    <property type="project" value="InterPro"/>
</dbReference>
<comment type="similarity">
    <text evidence="4 9">Belongs to the 1-acyl-sn-glycerol-3-phosphate acyltransferase family.</text>
</comment>
<dbReference type="AlphaFoldDB" id="A0A497XR16"/>
<evidence type="ECO:0000256" key="3">
    <source>
        <dbReference type="ARBA" id="ARBA00005189"/>
    </source>
</evidence>
<reference evidence="11 12" key="1">
    <citation type="submission" date="2018-10" db="EMBL/GenBank/DDBJ databases">
        <title>Genomic Encyclopedia of Archaeal and Bacterial Type Strains, Phase II (KMG-II): from individual species to whole genera.</title>
        <authorList>
            <person name="Goeker M."/>
        </authorList>
    </citation>
    <scope>NUCLEOTIDE SEQUENCE [LARGE SCALE GENOMIC DNA]</scope>
    <source>
        <strain evidence="11 12">DSM 16510</strain>
    </source>
</reference>
<evidence type="ECO:0000256" key="5">
    <source>
        <dbReference type="ARBA" id="ARBA00013211"/>
    </source>
</evidence>
<dbReference type="CDD" id="cd07989">
    <property type="entry name" value="LPLAT_AGPAT-like"/>
    <property type="match status" value="1"/>
</dbReference>
<dbReference type="SMART" id="SM00563">
    <property type="entry name" value="PlsC"/>
    <property type="match status" value="1"/>
</dbReference>
<dbReference type="EC" id="2.3.1.51" evidence="5 9"/>
<keyword evidence="9" id="KW-0444">Lipid biosynthesis</keyword>
<keyword evidence="12" id="KW-1185">Reference proteome</keyword>
<keyword evidence="8 9" id="KW-0012">Acyltransferase</keyword>
<protein>
    <recommendedName>
        <fullName evidence="6 9">1-acyl-sn-glycerol-3-phosphate acyltransferase</fullName>
        <ecNumber evidence="5 9">2.3.1.51</ecNumber>
    </recommendedName>
</protein>
<accession>A0A497XR16</accession>
<dbReference type="EMBL" id="RCCJ01000001">
    <property type="protein sequence ID" value="RLJ70589.1"/>
    <property type="molecule type" value="Genomic_DNA"/>
</dbReference>
<feature type="domain" description="Phospholipid/glycerol acyltransferase" evidence="10">
    <location>
        <begin position="45"/>
        <end position="156"/>
    </location>
</feature>
<keyword evidence="9" id="KW-1208">Phospholipid metabolism</keyword>
<evidence type="ECO:0000256" key="8">
    <source>
        <dbReference type="ARBA" id="ARBA00023315"/>
    </source>
</evidence>
<evidence type="ECO:0000256" key="7">
    <source>
        <dbReference type="ARBA" id="ARBA00022679"/>
    </source>
</evidence>
<keyword evidence="9" id="KW-0443">Lipid metabolism</keyword>
<dbReference type="PANTHER" id="PTHR10434">
    <property type="entry name" value="1-ACYL-SN-GLYCEROL-3-PHOSPHATE ACYLTRANSFERASE"/>
    <property type="match status" value="1"/>
</dbReference>
<proteinExistence type="inferred from homology"/>
<organism evidence="11 12">
    <name type="scientific">Hydrogenivirga caldilitoris</name>
    <dbReference type="NCBI Taxonomy" id="246264"/>
    <lineage>
        <taxon>Bacteria</taxon>
        <taxon>Pseudomonadati</taxon>
        <taxon>Aquificota</taxon>
        <taxon>Aquificia</taxon>
        <taxon>Aquificales</taxon>
        <taxon>Aquificaceae</taxon>
        <taxon>Hydrogenivirga</taxon>
    </lineage>
</organism>
<evidence type="ECO:0000256" key="1">
    <source>
        <dbReference type="ARBA" id="ARBA00001141"/>
    </source>
</evidence>
<comment type="pathway">
    <text evidence="3">Lipid metabolism.</text>
</comment>
<comment type="pathway">
    <text evidence="2">Phospholipid metabolism; CDP-diacylglycerol biosynthesis; CDP-diacylglycerol from sn-glycerol 3-phosphate: step 2/3.</text>
</comment>